<dbReference type="AlphaFoldDB" id="A0A165THR6"/>
<dbReference type="SUPFAM" id="SSF53474">
    <property type="entry name" value="alpha/beta-Hydrolases"/>
    <property type="match status" value="1"/>
</dbReference>
<proteinExistence type="predicted"/>
<keyword evidence="2" id="KW-0378">Hydrolase</keyword>
<sequence length="268" mass="29218">MSADFRLLVPSTGFDMIEDMKALMKFLADPSFSETHLPAGISLDFTRIGVAGVSGGGYAARAIAIYGEPKPRAVFLMYAGGGGFLSDFWVAEKGDSFFGPYPPVPRAAVTHLLDKPTPPSSESAVLLSAEGFTDEQNRIPLLMYLWRTGEFLDYVLGEPVSAKLRALPLSERPAAVPEHLRPALLETQMDASFPPTFLVHGDADSMLPLSESQQTYQRLRELGVKAEMEIVSGGEHQLLVKGWPLEFCPGAAEAHQKGMQFLFRELGV</sequence>
<feature type="domain" description="Peptidase S9 prolyl oligopeptidase catalytic" evidence="1">
    <location>
        <begin position="192"/>
        <end position="238"/>
    </location>
</feature>
<dbReference type="InterPro" id="IPR001375">
    <property type="entry name" value="Peptidase_S9_cat"/>
</dbReference>
<dbReference type="EMBL" id="KV429036">
    <property type="protein sequence ID" value="KZT73458.1"/>
    <property type="molecule type" value="Genomic_DNA"/>
</dbReference>
<organism evidence="2 3">
    <name type="scientific">Daedalea quercina L-15889</name>
    <dbReference type="NCBI Taxonomy" id="1314783"/>
    <lineage>
        <taxon>Eukaryota</taxon>
        <taxon>Fungi</taxon>
        <taxon>Dikarya</taxon>
        <taxon>Basidiomycota</taxon>
        <taxon>Agaricomycotina</taxon>
        <taxon>Agaricomycetes</taxon>
        <taxon>Polyporales</taxon>
        <taxon>Fomitopsis</taxon>
    </lineage>
</organism>
<name>A0A165THR6_9APHY</name>
<dbReference type="Pfam" id="PF00326">
    <property type="entry name" value="Peptidase_S9"/>
    <property type="match status" value="1"/>
</dbReference>
<dbReference type="InterPro" id="IPR029058">
    <property type="entry name" value="AB_hydrolase_fold"/>
</dbReference>
<evidence type="ECO:0000259" key="1">
    <source>
        <dbReference type="Pfam" id="PF00326"/>
    </source>
</evidence>
<protein>
    <submittedName>
        <fullName evidence="2">Alpha/beta-hydrolase</fullName>
    </submittedName>
</protein>
<gene>
    <name evidence="2" type="ORF">DAEQUDRAFT_721500</name>
</gene>
<accession>A0A165THR6</accession>
<evidence type="ECO:0000313" key="2">
    <source>
        <dbReference type="EMBL" id="KZT73458.1"/>
    </source>
</evidence>
<dbReference type="STRING" id="1314783.A0A165THR6"/>
<dbReference type="Gene3D" id="3.40.50.1820">
    <property type="entry name" value="alpha/beta hydrolase"/>
    <property type="match status" value="1"/>
</dbReference>
<dbReference type="GO" id="GO:0006508">
    <property type="term" value="P:proteolysis"/>
    <property type="evidence" value="ECO:0007669"/>
    <property type="project" value="InterPro"/>
</dbReference>
<dbReference type="GO" id="GO:0008236">
    <property type="term" value="F:serine-type peptidase activity"/>
    <property type="evidence" value="ECO:0007669"/>
    <property type="project" value="InterPro"/>
</dbReference>
<reference evidence="2 3" key="1">
    <citation type="journal article" date="2016" name="Mol. Biol. Evol.">
        <title>Comparative Genomics of Early-Diverging Mushroom-Forming Fungi Provides Insights into the Origins of Lignocellulose Decay Capabilities.</title>
        <authorList>
            <person name="Nagy L.G."/>
            <person name="Riley R."/>
            <person name="Tritt A."/>
            <person name="Adam C."/>
            <person name="Daum C."/>
            <person name="Floudas D."/>
            <person name="Sun H."/>
            <person name="Yadav J.S."/>
            <person name="Pangilinan J."/>
            <person name="Larsson K.H."/>
            <person name="Matsuura K."/>
            <person name="Barry K."/>
            <person name="Labutti K."/>
            <person name="Kuo R."/>
            <person name="Ohm R.A."/>
            <person name="Bhattacharya S.S."/>
            <person name="Shirouzu T."/>
            <person name="Yoshinaga Y."/>
            <person name="Martin F.M."/>
            <person name="Grigoriev I.V."/>
            <person name="Hibbett D.S."/>
        </authorList>
    </citation>
    <scope>NUCLEOTIDE SEQUENCE [LARGE SCALE GENOMIC DNA]</scope>
    <source>
        <strain evidence="2 3">L-15889</strain>
    </source>
</reference>
<dbReference type="OrthoDB" id="19653at2759"/>
<evidence type="ECO:0000313" key="3">
    <source>
        <dbReference type="Proteomes" id="UP000076727"/>
    </source>
</evidence>
<keyword evidence="3" id="KW-1185">Reference proteome</keyword>
<dbReference type="Proteomes" id="UP000076727">
    <property type="component" value="Unassembled WGS sequence"/>
</dbReference>